<dbReference type="AlphaFoldDB" id="A0A504J9A7"/>
<reference evidence="2 3" key="1">
    <citation type="submission" date="2019-06" db="EMBL/GenBank/DDBJ databases">
        <authorList>
            <person name="Meng X."/>
        </authorList>
    </citation>
    <scope>NUCLEOTIDE SEQUENCE [LARGE SCALE GENOMIC DNA]</scope>
    <source>
        <strain evidence="2 3">M625</strain>
    </source>
</reference>
<name>A0A504J9A7_9FLAO</name>
<comment type="caution">
    <text evidence="2">The sequence shown here is derived from an EMBL/GenBank/DDBJ whole genome shotgun (WGS) entry which is preliminary data.</text>
</comment>
<keyword evidence="1" id="KW-0472">Membrane</keyword>
<feature type="transmembrane region" description="Helical" evidence="1">
    <location>
        <begin position="6"/>
        <end position="22"/>
    </location>
</feature>
<keyword evidence="3" id="KW-1185">Reference proteome</keyword>
<proteinExistence type="predicted"/>
<dbReference type="Proteomes" id="UP000315540">
    <property type="component" value="Unassembled WGS sequence"/>
</dbReference>
<sequence length="140" mass="16498">MKTTIYSIYILMMVSFFSACGQQENRERKGATSTDVDMITNNTIKQAFEAWQRGNSKLWLSFFTKDARLYDDGKLRDFHKFSTHAIGEEWFISLDKIEDNGLSIYGKIHTKKWGDFKTYFKFRINDQGKIYRLDIGQADY</sequence>
<evidence type="ECO:0008006" key="4">
    <source>
        <dbReference type="Google" id="ProtNLM"/>
    </source>
</evidence>
<dbReference type="PROSITE" id="PS51257">
    <property type="entry name" value="PROKAR_LIPOPROTEIN"/>
    <property type="match status" value="1"/>
</dbReference>
<dbReference type="EMBL" id="VFWZ01000002">
    <property type="protein sequence ID" value="TPN87204.1"/>
    <property type="molecule type" value="Genomic_DNA"/>
</dbReference>
<dbReference type="OrthoDB" id="4762924at2"/>
<accession>A0A504J9A7</accession>
<keyword evidence="1" id="KW-1133">Transmembrane helix</keyword>
<gene>
    <name evidence="2" type="ORF">FHK87_06350</name>
</gene>
<evidence type="ECO:0000256" key="1">
    <source>
        <dbReference type="SAM" id="Phobius"/>
    </source>
</evidence>
<dbReference type="RefSeq" id="WP_140591638.1">
    <property type="nucleotide sequence ID" value="NZ_VFWZ01000002.1"/>
</dbReference>
<protein>
    <recommendedName>
        <fullName evidence="4">Nuclear transport factor 2 family protein</fullName>
    </recommendedName>
</protein>
<evidence type="ECO:0000313" key="3">
    <source>
        <dbReference type="Proteomes" id="UP000315540"/>
    </source>
</evidence>
<keyword evidence="1" id="KW-0812">Transmembrane</keyword>
<evidence type="ECO:0000313" key="2">
    <source>
        <dbReference type="EMBL" id="TPN87204.1"/>
    </source>
</evidence>
<organism evidence="2 3">
    <name type="scientific">Aquimarina algicola</name>
    <dbReference type="NCBI Taxonomy" id="2589995"/>
    <lineage>
        <taxon>Bacteria</taxon>
        <taxon>Pseudomonadati</taxon>
        <taxon>Bacteroidota</taxon>
        <taxon>Flavobacteriia</taxon>
        <taxon>Flavobacteriales</taxon>
        <taxon>Flavobacteriaceae</taxon>
        <taxon>Aquimarina</taxon>
    </lineage>
</organism>